<gene>
    <name evidence="7" type="ORF">CA260_16785</name>
</gene>
<keyword evidence="5" id="KW-0472">Membrane</keyword>
<dbReference type="AlphaFoldDB" id="A0A328P365"/>
<feature type="region of interest" description="Disordered" evidence="4">
    <location>
        <begin position="519"/>
        <end position="544"/>
    </location>
</feature>
<dbReference type="Pfam" id="PF13519">
    <property type="entry name" value="VWA_2"/>
    <property type="match status" value="1"/>
</dbReference>
<dbReference type="SUPFAM" id="SSF53300">
    <property type="entry name" value="vWA-like"/>
    <property type="match status" value="1"/>
</dbReference>
<dbReference type="InterPro" id="IPR002035">
    <property type="entry name" value="VWF_A"/>
</dbReference>
<feature type="region of interest" description="Disordered" evidence="4">
    <location>
        <begin position="460"/>
        <end position="503"/>
    </location>
</feature>
<dbReference type="EMBL" id="NFZS01000004">
    <property type="protein sequence ID" value="RAO75701.1"/>
    <property type="molecule type" value="Genomic_DNA"/>
</dbReference>
<feature type="domain" description="VWFA" evidence="6">
    <location>
        <begin position="94"/>
        <end position="200"/>
    </location>
</feature>
<accession>A0A328P365</accession>
<sequence>MDQGFHFIRPLWLLLVPLGPLLLWWWQRRNDPLQRWKGMIAPHLLPHLVVGDHGKWRVRPIHLVCAVLVIGGVACAGPTWELDPPPFAEDRAPMVVAIDLSPAMNAIDVSPTRLERTKQKVRDLMKLRAGGRVGLIVYTNTAHMVLPPTDDPGLMNLFLGALSTDLLPPKGQNAAAALTLADRMLNAESDPGTIVFFTSGFDDSQIRAFMEHHEDSRQQVLMLAVGTTKGGVLRAPSGALVLGRDGAPAEAKLDDEALQRLSDKAHVPLASITTNDDDMRWVQREALHHLAIMKDTTSTVRWKEYGYYLCYPLVLLALLWFRRGWVVRWVLVIGALGLAGVPAPAHASDWKVVDWFFTPDQQGRWYYEHRDFAKASERFVDPYWKGQALYEHARYEDAQKMFATVTTPEAKFMEGNCYARLTQYEEAKDAYDQALRMRHPFPQAQANMQLMDKLLALQEKTPPQDDDDENKPDKVKFDKEGKKGTGKTQLMGKRPQQVPSDVWMRNLNVSPADFLRTKFNIENNAPPPGQPTTPAKEVIKEPGA</sequence>
<protein>
    <recommendedName>
        <fullName evidence="6">VWFA domain-containing protein</fullName>
    </recommendedName>
</protein>
<dbReference type="OrthoDB" id="9807628at2"/>
<evidence type="ECO:0000256" key="5">
    <source>
        <dbReference type="SAM" id="Phobius"/>
    </source>
</evidence>
<name>A0A328P365_9GAMM</name>
<reference evidence="7 8" key="1">
    <citation type="journal article" date="2018" name="Genet. Mol. Biol.">
        <title>The genome sequence of Dyella jiangningensis FCAV SCS01 from a lignocellulose-decomposing microbial consortium metagenome reveals potential for biotechnological applications.</title>
        <authorList>
            <person name="Desiderato J.G."/>
            <person name="Alvarenga D.O."/>
            <person name="Constancio M.T.L."/>
            <person name="Alves L.M.C."/>
            <person name="Varani A.M."/>
        </authorList>
    </citation>
    <scope>NUCLEOTIDE SEQUENCE [LARGE SCALE GENOMIC DNA]</scope>
    <source>
        <strain evidence="7 8">FCAV SCS01</strain>
    </source>
</reference>
<comment type="caution">
    <text evidence="7">The sequence shown here is derived from an EMBL/GenBank/DDBJ whole genome shotgun (WGS) entry which is preliminary data.</text>
</comment>
<feature type="repeat" description="TPR" evidence="3">
    <location>
        <begin position="408"/>
        <end position="441"/>
    </location>
</feature>
<dbReference type="Pfam" id="PF07719">
    <property type="entry name" value="TPR_2"/>
    <property type="match status" value="1"/>
</dbReference>
<feature type="transmembrane region" description="Helical" evidence="5">
    <location>
        <begin position="6"/>
        <end position="26"/>
    </location>
</feature>
<dbReference type="RefSeq" id="WP_111984166.1">
    <property type="nucleotide sequence ID" value="NZ_NFZS01000004.1"/>
</dbReference>
<dbReference type="InterPro" id="IPR050768">
    <property type="entry name" value="UPF0353/GerABKA_families"/>
</dbReference>
<evidence type="ECO:0000256" key="4">
    <source>
        <dbReference type="SAM" id="MobiDB-lite"/>
    </source>
</evidence>
<evidence type="ECO:0000313" key="7">
    <source>
        <dbReference type="EMBL" id="RAO75701.1"/>
    </source>
</evidence>
<dbReference type="PROSITE" id="PS50005">
    <property type="entry name" value="TPR"/>
    <property type="match status" value="1"/>
</dbReference>
<proteinExistence type="predicted"/>
<evidence type="ECO:0000256" key="1">
    <source>
        <dbReference type="ARBA" id="ARBA00022737"/>
    </source>
</evidence>
<dbReference type="Proteomes" id="UP000248926">
    <property type="component" value="Unassembled WGS sequence"/>
</dbReference>
<feature type="compositionally biased region" description="Basic and acidic residues" evidence="4">
    <location>
        <begin position="471"/>
        <end position="483"/>
    </location>
</feature>
<keyword evidence="2 3" id="KW-0802">TPR repeat</keyword>
<dbReference type="InterPro" id="IPR011990">
    <property type="entry name" value="TPR-like_helical_dom_sf"/>
</dbReference>
<keyword evidence="8" id="KW-1185">Reference proteome</keyword>
<keyword evidence="5" id="KW-0812">Transmembrane</keyword>
<dbReference type="InterPro" id="IPR036465">
    <property type="entry name" value="vWFA_dom_sf"/>
</dbReference>
<keyword evidence="5" id="KW-1133">Transmembrane helix</keyword>
<dbReference type="Gene3D" id="3.40.50.410">
    <property type="entry name" value="von Willebrand factor, type A domain"/>
    <property type="match status" value="1"/>
</dbReference>
<dbReference type="PANTHER" id="PTHR22550">
    <property type="entry name" value="SPORE GERMINATION PROTEIN"/>
    <property type="match status" value="1"/>
</dbReference>
<dbReference type="InterPro" id="IPR019734">
    <property type="entry name" value="TPR_rpt"/>
</dbReference>
<dbReference type="SUPFAM" id="SSF48452">
    <property type="entry name" value="TPR-like"/>
    <property type="match status" value="1"/>
</dbReference>
<organism evidence="7 8">
    <name type="scientific">Dyella jiangningensis</name>
    <dbReference type="NCBI Taxonomy" id="1379159"/>
    <lineage>
        <taxon>Bacteria</taxon>
        <taxon>Pseudomonadati</taxon>
        <taxon>Pseudomonadota</taxon>
        <taxon>Gammaproteobacteria</taxon>
        <taxon>Lysobacterales</taxon>
        <taxon>Rhodanobacteraceae</taxon>
        <taxon>Dyella</taxon>
    </lineage>
</organism>
<dbReference type="Gene3D" id="1.25.40.10">
    <property type="entry name" value="Tetratricopeptide repeat domain"/>
    <property type="match status" value="1"/>
</dbReference>
<evidence type="ECO:0000259" key="6">
    <source>
        <dbReference type="Pfam" id="PF13519"/>
    </source>
</evidence>
<dbReference type="PANTHER" id="PTHR22550:SF14">
    <property type="entry name" value="VWFA DOMAIN-CONTAINING PROTEIN"/>
    <property type="match status" value="1"/>
</dbReference>
<evidence type="ECO:0000313" key="8">
    <source>
        <dbReference type="Proteomes" id="UP000248926"/>
    </source>
</evidence>
<dbReference type="InterPro" id="IPR013105">
    <property type="entry name" value="TPR_2"/>
</dbReference>
<evidence type="ECO:0000256" key="3">
    <source>
        <dbReference type="PROSITE-ProRule" id="PRU00339"/>
    </source>
</evidence>
<evidence type="ECO:0000256" key="2">
    <source>
        <dbReference type="ARBA" id="ARBA00022803"/>
    </source>
</evidence>
<keyword evidence="1" id="KW-0677">Repeat</keyword>